<geneLocation type="plasmid" evidence="1 2">
    <name>unnamed3</name>
</geneLocation>
<dbReference type="EMBL" id="CP117414">
    <property type="protein sequence ID" value="WCT75882.1"/>
    <property type="molecule type" value="Genomic_DNA"/>
</dbReference>
<protein>
    <submittedName>
        <fullName evidence="1">Uncharacterized protein</fullName>
    </submittedName>
</protein>
<dbReference type="Proteomes" id="UP001220395">
    <property type="component" value="Plasmid unnamed3"/>
</dbReference>
<proteinExistence type="predicted"/>
<keyword evidence="1" id="KW-0614">Plasmid</keyword>
<evidence type="ECO:0000313" key="1">
    <source>
        <dbReference type="EMBL" id="WCT75882.1"/>
    </source>
</evidence>
<accession>A0ABY7TTE4</accession>
<keyword evidence="2" id="KW-1185">Reference proteome</keyword>
<gene>
    <name evidence="1" type="ORF">PQ455_20615</name>
</gene>
<organism evidence="1 2">
    <name type="scientific">Sphingomonas naphthae</name>
    <dbReference type="NCBI Taxonomy" id="1813468"/>
    <lineage>
        <taxon>Bacteria</taxon>
        <taxon>Pseudomonadati</taxon>
        <taxon>Pseudomonadota</taxon>
        <taxon>Alphaproteobacteria</taxon>
        <taxon>Sphingomonadales</taxon>
        <taxon>Sphingomonadaceae</taxon>
        <taxon>Sphingomonas</taxon>
    </lineage>
</organism>
<evidence type="ECO:0000313" key="2">
    <source>
        <dbReference type="Proteomes" id="UP001220395"/>
    </source>
</evidence>
<reference evidence="1 2" key="1">
    <citation type="submission" date="2023-02" db="EMBL/GenBank/DDBJ databases">
        <title>Genome sequence of Sphingomonas naphthae.</title>
        <authorList>
            <person name="Kim S."/>
            <person name="Heo J."/>
            <person name="Kwon S.-W."/>
        </authorList>
    </citation>
    <scope>NUCLEOTIDE SEQUENCE [LARGE SCALE GENOMIC DNA]</scope>
    <source>
        <strain evidence="1 2">KACC 18716</strain>
        <plasmid evidence="1 2">unnamed3</plasmid>
    </source>
</reference>
<sequence>MTDGIVVGVSGWFTPHGVRYHEDIRSVAEIVPADWSALLAHADEIGFFERPEQGPAGPSDRIFHLAITAGGRSRKLSINDPFETPGLAHLIRLTRRAVNDRKVLTQQTLGDEAFAALLAAQVAGPGV</sequence>
<name>A0ABY7TTE4_9SPHN</name>
<dbReference type="RefSeq" id="WP_273692252.1">
    <property type="nucleotide sequence ID" value="NZ_CP117414.1"/>
</dbReference>